<protein>
    <submittedName>
        <fullName evidence="2">Uncharacterized protein</fullName>
    </submittedName>
</protein>
<evidence type="ECO:0000313" key="3">
    <source>
        <dbReference type="Proteomes" id="UP001501624"/>
    </source>
</evidence>
<keyword evidence="3" id="KW-1185">Reference proteome</keyword>
<evidence type="ECO:0000256" key="1">
    <source>
        <dbReference type="SAM" id="MobiDB-lite"/>
    </source>
</evidence>
<evidence type="ECO:0000313" key="2">
    <source>
        <dbReference type="EMBL" id="GAA3792526.1"/>
    </source>
</evidence>
<dbReference type="Proteomes" id="UP001501624">
    <property type="component" value="Unassembled WGS sequence"/>
</dbReference>
<organism evidence="2 3">
    <name type="scientific">Amycolatopsis tucumanensis</name>
    <dbReference type="NCBI Taxonomy" id="401106"/>
    <lineage>
        <taxon>Bacteria</taxon>
        <taxon>Bacillati</taxon>
        <taxon>Actinomycetota</taxon>
        <taxon>Actinomycetes</taxon>
        <taxon>Pseudonocardiales</taxon>
        <taxon>Pseudonocardiaceae</taxon>
        <taxon>Amycolatopsis</taxon>
    </lineage>
</organism>
<comment type="caution">
    <text evidence="2">The sequence shown here is derived from an EMBL/GenBank/DDBJ whole genome shotgun (WGS) entry which is preliminary data.</text>
</comment>
<dbReference type="EMBL" id="BAABCM010000001">
    <property type="protein sequence ID" value="GAA3792526.1"/>
    <property type="molecule type" value="Genomic_DNA"/>
</dbReference>
<reference evidence="3" key="1">
    <citation type="journal article" date="2019" name="Int. J. Syst. Evol. Microbiol.">
        <title>The Global Catalogue of Microorganisms (GCM) 10K type strain sequencing project: providing services to taxonomists for standard genome sequencing and annotation.</title>
        <authorList>
            <consortium name="The Broad Institute Genomics Platform"/>
            <consortium name="The Broad Institute Genome Sequencing Center for Infectious Disease"/>
            <person name="Wu L."/>
            <person name="Ma J."/>
        </authorList>
    </citation>
    <scope>NUCLEOTIDE SEQUENCE [LARGE SCALE GENOMIC DNA]</scope>
    <source>
        <strain evidence="3">JCM 17017</strain>
    </source>
</reference>
<dbReference type="RefSeq" id="WP_237338951.1">
    <property type="nucleotide sequence ID" value="NZ_BAABCM010000001.1"/>
</dbReference>
<gene>
    <name evidence="2" type="ORF">GCM10022380_06560</name>
</gene>
<accession>A0ABP7HKA5</accession>
<proteinExistence type="predicted"/>
<sequence>MDLVNRQARRTPRLRGQDRRIAPGVPRRRQPAARPDRSRDQANSEDAGLRLLAHPATAVQDDAAEAARDKITLINHDAAVRLYNLLADRLLQYAALCGDGNAEARGEARTKIEAALPPDGWLGKLLSSTRGKIITVEDVTSLFPSR</sequence>
<feature type="region of interest" description="Disordered" evidence="1">
    <location>
        <begin position="1"/>
        <end position="48"/>
    </location>
</feature>
<name>A0ABP7HKA5_9PSEU</name>